<organism evidence="2 3">
    <name type="scientific">Trichechus manatus latirostris</name>
    <name type="common">Florida manatee</name>
    <dbReference type="NCBI Taxonomy" id="127582"/>
    <lineage>
        <taxon>Eukaryota</taxon>
        <taxon>Metazoa</taxon>
        <taxon>Chordata</taxon>
        <taxon>Craniata</taxon>
        <taxon>Vertebrata</taxon>
        <taxon>Euteleostomi</taxon>
        <taxon>Mammalia</taxon>
        <taxon>Eutheria</taxon>
        <taxon>Afrotheria</taxon>
        <taxon>Sirenia</taxon>
        <taxon>Trichechidae</taxon>
        <taxon>Trichechus</taxon>
    </lineage>
</organism>
<dbReference type="RefSeq" id="XP_023585667.1">
    <property type="nucleotide sequence ID" value="XM_023729899.1"/>
</dbReference>
<reference evidence="3" key="1">
    <citation type="submission" date="2025-08" db="UniProtKB">
        <authorList>
            <consortium name="RefSeq"/>
        </authorList>
    </citation>
    <scope>IDENTIFICATION</scope>
</reference>
<dbReference type="CTD" id="196051"/>
<feature type="region of interest" description="Disordered" evidence="1">
    <location>
        <begin position="70"/>
        <end position="96"/>
    </location>
</feature>
<proteinExistence type="predicted"/>
<evidence type="ECO:0000256" key="1">
    <source>
        <dbReference type="SAM" id="MobiDB-lite"/>
    </source>
</evidence>
<accession>A0A2Y9QU95</accession>
<dbReference type="Proteomes" id="UP000248480">
    <property type="component" value="Unplaced"/>
</dbReference>
<keyword evidence="2" id="KW-1185">Reference proteome</keyword>
<feature type="compositionally biased region" description="Low complexity" evidence="1">
    <location>
        <begin position="73"/>
        <end position="88"/>
    </location>
</feature>
<protein>
    <submittedName>
        <fullName evidence="3">Phospholipid phosphatase 4 isoform X4</fullName>
    </submittedName>
</protein>
<dbReference type="GeneID" id="101356541"/>
<evidence type="ECO:0000313" key="2">
    <source>
        <dbReference type="Proteomes" id="UP000248480"/>
    </source>
</evidence>
<evidence type="ECO:0000313" key="3">
    <source>
        <dbReference type="RefSeq" id="XP_023585667.1"/>
    </source>
</evidence>
<dbReference type="AlphaFoldDB" id="A0A2Y9QU95"/>
<sequence>MRELAIEIGVRALLFGVFVFTEFLDPFQRVIQPEEIWLYKNPLVQSDNIPTRLMFLPFLALASQRSTWPASYTASPRAGGARAGGCAPPSCPCTAP</sequence>
<gene>
    <name evidence="3" type="primary">PLPP4</name>
</gene>
<name>A0A2Y9QU95_TRIMA</name>